<organism evidence="1 2">
    <name type="scientific">Floridaenema aerugineum BLCC-F46</name>
    <dbReference type="NCBI Taxonomy" id="3153654"/>
    <lineage>
        <taxon>Bacteria</taxon>
        <taxon>Bacillati</taxon>
        <taxon>Cyanobacteriota</taxon>
        <taxon>Cyanophyceae</taxon>
        <taxon>Oscillatoriophycideae</taxon>
        <taxon>Aerosakkonematales</taxon>
        <taxon>Aerosakkonemataceae</taxon>
        <taxon>Floridanema</taxon>
        <taxon>Floridanema aerugineum</taxon>
    </lineage>
</organism>
<evidence type="ECO:0000313" key="2">
    <source>
        <dbReference type="Proteomes" id="UP001576774"/>
    </source>
</evidence>
<reference evidence="1 2" key="1">
    <citation type="submission" date="2024-09" db="EMBL/GenBank/DDBJ databases">
        <title>Floridaenema gen nov. (Aerosakkonemataceae, Aerosakkonematales ord. nov., Cyanobacteria) from benthic tropical and subtropical fresh waters, with the description of four new species.</title>
        <authorList>
            <person name="Moretto J.A."/>
            <person name="Berthold D.E."/>
            <person name="Lefler F.W."/>
            <person name="Huang I.-S."/>
            <person name="Laughinghouse H. IV."/>
        </authorList>
    </citation>
    <scope>NUCLEOTIDE SEQUENCE [LARGE SCALE GENOMIC DNA]</scope>
    <source>
        <strain evidence="1 2">BLCC-F46</strain>
    </source>
</reference>
<proteinExistence type="predicted"/>
<sequence length="173" mass="20038">MTQELIDLRASILEGRYEDALAIVDELDWMSKKATLLAIESFLLRMLIHLIKNQLEQRLTNSWAASIRGSIVEIKKRNLQDNKTSYHVQLNEWETMLEEILEQAISDASVEVFNGEYTPFQLSEMVERTEIIVIAKNLLDLTYQHSAKELPAVINDYLTQLPGGEDWQFGRQR</sequence>
<protein>
    <recommendedName>
        <fullName evidence="3">DUF29 domain-containing protein</fullName>
    </recommendedName>
</protein>
<dbReference type="EMBL" id="JBHFNQ010000094">
    <property type="protein sequence ID" value="MFB2877625.1"/>
    <property type="molecule type" value="Genomic_DNA"/>
</dbReference>
<evidence type="ECO:0008006" key="3">
    <source>
        <dbReference type="Google" id="ProtNLM"/>
    </source>
</evidence>
<gene>
    <name evidence="1" type="ORF">ACE1CC_12295</name>
</gene>
<name>A0ABV4X4B2_9CYAN</name>
<evidence type="ECO:0000313" key="1">
    <source>
        <dbReference type="EMBL" id="MFB2877625.1"/>
    </source>
</evidence>
<dbReference type="RefSeq" id="WP_413270723.1">
    <property type="nucleotide sequence ID" value="NZ_JBHFNQ010000094.1"/>
</dbReference>
<accession>A0ABV4X4B2</accession>
<dbReference type="Proteomes" id="UP001576774">
    <property type="component" value="Unassembled WGS sequence"/>
</dbReference>
<keyword evidence="2" id="KW-1185">Reference proteome</keyword>
<comment type="caution">
    <text evidence="1">The sequence shown here is derived from an EMBL/GenBank/DDBJ whole genome shotgun (WGS) entry which is preliminary data.</text>
</comment>
<dbReference type="Gene3D" id="1.20.1220.20">
    <property type="entry name" value="Uncharcterised protein PF01724"/>
    <property type="match status" value="1"/>
</dbReference>